<protein>
    <submittedName>
        <fullName evidence="1">Uncharacterized protein</fullName>
    </submittedName>
</protein>
<accession>A0A383C0B5</accession>
<evidence type="ECO:0000313" key="1">
    <source>
        <dbReference type="EMBL" id="SVE25602.1"/>
    </source>
</evidence>
<name>A0A383C0B5_9ZZZZ</name>
<proteinExistence type="predicted"/>
<reference evidence="1" key="1">
    <citation type="submission" date="2018-05" db="EMBL/GenBank/DDBJ databases">
        <authorList>
            <person name="Lanie J.A."/>
            <person name="Ng W.-L."/>
            <person name="Kazmierczak K.M."/>
            <person name="Andrzejewski T.M."/>
            <person name="Davidsen T.M."/>
            <person name="Wayne K.J."/>
            <person name="Tettelin H."/>
            <person name="Glass J.I."/>
            <person name="Rusch D."/>
            <person name="Podicherti R."/>
            <person name="Tsui H.-C.T."/>
            <person name="Winkler M.E."/>
        </authorList>
    </citation>
    <scope>NUCLEOTIDE SEQUENCE</scope>
</reference>
<dbReference type="AlphaFoldDB" id="A0A383C0B5"/>
<organism evidence="1">
    <name type="scientific">marine metagenome</name>
    <dbReference type="NCBI Taxonomy" id="408172"/>
    <lineage>
        <taxon>unclassified sequences</taxon>
        <taxon>metagenomes</taxon>
        <taxon>ecological metagenomes</taxon>
    </lineage>
</organism>
<gene>
    <name evidence="1" type="ORF">METZ01_LOCUS478456</name>
</gene>
<dbReference type="EMBL" id="UINC01204736">
    <property type="protein sequence ID" value="SVE25602.1"/>
    <property type="molecule type" value="Genomic_DNA"/>
</dbReference>
<sequence length="75" mass="8564">MDRAEASEKIKDHCKTIALEMMDLNPAITHLDDQETQEALFEASYELTKQLEIIKKRVIKLERRGDVGSDSSSEL</sequence>